<evidence type="ECO:0000259" key="4">
    <source>
        <dbReference type="PROSITE" id="PS51208"/>
    </source>
</evidence>
<dbReference type="InterPro" id="IPR012332">
    <property type="entry name" value="Autotransporter_pectin_lyase_C"/>
</dbReference>
<dbReference type="Proteomes" id="UP000037315">
    <property type="component" value="Unassembled WGS sequence"/>
</dbReference>
<feature type="signal peptide" evidence="3">
    <location>
        <begin position="1"/>
        <end position="18"/>
    </location>
</feature>
<dbReference type="NCBIfam" id="TIGR02601">
    <property type="entry name" value="autotrns_rpt"/>
    <property type="match status" value="1"/>
</dbReference>
<dbReference type="PANTHER" id="PTHR35037:SF3">
    <property type="entry name" value="C-TERMINAL REGION OF AIDA-LIKE PROTEIN"/>
    <property type="match status" value="1"/>
</dbReference>
<comment type="caution">
    <text evidence="5">The sequence shown here is derived from an EMBL/GenBank/DDBJ whole genome shotgun (WGS) entry which is preliminary data.</text>
</comment>
<dbReference type="InterPro" id="IPR011050">
    <property type="entry name" value="Pectin_lyase_fold/virulence"/>
</dbReference>
<evidence type="ECO:0000313" key="6">
    <source>
        <dbReference type="Proteomes" id="UP000037315"/>
    </source>
</evidence>
<feature type="compositionally biased region" description="Pro residues" evidence="2">
    <location>
        <begin position="494"/>
        <end position="524"/>
    </location>
</feature>
<evidence type="ECO:0000256" key="1">
    <source>
        <dbReference type="ARBA" id="ARBA00022729"/>
    </source>
</evidence>
<dbReference type="InterPro" id="IPR005546">
    <property type="entry name" value="Autotransporte_beta"/>
</dbReference>
<evidence type="ECO:0000256" key="3">
    <source>
        <dbReference type="SAM" id="SignalP"/>
    </source>
</evidence>
<protein>
    <submittedName>
        <fullName evidence="5">Adhesin autotransporter</fullName>
    </submittedName>
</protein>
<dbReference type="PANTHER" id="PTHR35037">
    <property type="entry name" value="C-TERMINAL REGION OF AIDA-LIKE PROTEIN"/>
    <property type="match status" value="1"/>
</dbReference>
<reference evidence="5 6" key="1">
    <citation type="submission" date="2015-06" db="EMBL/GenBank/DDBJ databases">
        <title>Genome sequencing of Cronobacter sp. strain DJ34 isolated from petroleum contaminated sludge of Duliajan Oil Fields, Assam, India.</title>
        <authorList>
            <person name="Pal S."/>
            <person name="Banerjee T.D."/>
            <person name="Roy A."/>
            <person name="Sar P."/>
            <person name="Kazy S.K."/>
        </authorList>
    </citation>
    <scope>NUCLEOTIDE SEQUENCE [LARGE SCALE GENOMIC DNA]</scope>
    <source>
        <strain evidence="5 6">DJ34</strain>
    </source>
</reference>
<feature type="domain" description="Autotransporter" evidence="4">
    <location>
        <begin position="559"/>
        <end position="836"/>
    </location>
</feature>
<keyword evidence="6" id="KW-1185">Reference proteome</keyword>
<dbReference type="InterPro" id="IPR013425">
    <property type="entry name" value="Autotrns_rpt"/>
</dbReference>
<dbReference type="AlphaFoldDB" id="A0A0J8VQK2"/>
<dbReference type="InterPro" id="IPR043990">
    <property type="entry name" value="AC_1"/>
</dbReference>
<name>A0A0J8VQK2_9ENTR</name>
<proteinExistence type="predicted"/>
<accession>A0A0J8VQK2</accession>
<sequence length="836" mass="87586">MATLFPAIVFFNPLAASAATIIDENTDDTYIFSGDKEYVINSDVTMSSPGSDPSALVKGKSITSIKNNGTIKNDNGNAMSVEVSGQTADMLTIENSGTISSSATGINVTNGDNVTIINTGTIAGKDSAIAFASAGNNALVLKNGSDLQGDVTSTGSSTNTITLNDSGNEDSNFKGVTAGTDGFKSLTMDGVDWVMSGDIDLIGTDASLIVKTGKLTLGGDVTNKGSSLINSGATLQLGTGSGSNASLEGNIQDDGTLIFNQAADFTFKGDISGTGAVIKEDASTLTLSGTNSYTGDTQLKSGTTLVAEGATLGPANNSATISVGSGATFASAGTVNNNIAVAAGGTLAAWNAVGSNIGATTPTTGNTINGNVSNAGTLQLAAADNSVGNSYTINGDYTGEQGSKIVMNTVAGDDNSLTDHLAITGNSAGTSSLEVANVGGMGAQTLNGIELIDIGGASDATFTLDKPVVAGLWEYDLYKHDDGNWYLESKTEPAPQPDPDPSPAPQPTPDPEPTPDPTPDPAPAPEVYRPEIGVYMANYLAAQQMFIHKRDDRDQLMLRDEDDLNTWMYVKGQYADGNFARSNLSYDIRSAVVQLGSDVISRNLSTGTLHTGFMLGTGYSDTSADARHNSRSADGSVNGYNVGLYATWQEDQKLRLGSYIDSWASYSWYNSRVNGDDMPGEEYDSKGMAASLEVGHAWLVPSEKARTMKFEPQGQVVYSNLKQDDHVEYNGTRVTTPEDDAVLGRVGVKMSYVDQKQVEAWQPYGAVNWLIGNGMSDLSFNGDTIGSDVPDNRFQLEAGVTGKINEATTLSFRLGGEWGDNTYNAYTGHMLVNYRW</sequence>
<dbReference type="EMBL" id="LFEJ01000014">
    <property type="protein sequence ID" value="KMV34790.1"/>
    <property type="molecule type" value="Genomic_DNA"/>
</dbReference>
<dbReference type="PROSITE" id="PS51208">
    <property type="entry name" value="AUTOTRANSPORTER"/>
    <property type="match status" value="1"/>
</dbReference>
<dbReference type="SUPFAM" id="SSF51126">
    <property type="entry name" value="Pectin lyase-like"/>
    <property type="match status" value="1"/>
</dbReference>
<evidence type="ECO:0000313" key="5">
    <source>
        <dbReference type="EMBL" id="KMV34790.1"/>
    </source>
</evidence>
<dbReference type="OrthoDB" id="6053567at2"/>
<evidence type="ECO:0000256" key="2">
    <source>
        <dbReference type="SAM" id="MobiDB-lite"/>
    </source>
</evidence>
<organism evidence="5 6">
    <name type="scientific">Franconibacter pulveris</name>
    <dbReference type="NCBI Taxonomy" id="435910"/>
    <lineage>
        <taxon>Bacteria</taxon>
        <taxon>Pseudomonadati</taxon>
        <taxon>Pseudomonadota</taxon>
        <taxon>Gammaproteobacteria</taxon>
        <taxon>Enterobacterales</taxon>
        <taxon>Enterobacteriaceae</taxon>
        <taxon>Franconibacter</taxon>
    </lineage>
</organism>
<dbReference type="InterPro" id="IPR051551">
    <property type="entry name" value="Autotransporter_adhesion"/>
</dbReference>
<dbReference type="Pfam" id="PF03797">
    <property type="entry name" value="Autotransporter"/>
    <property type="match status" value="1"/>
</dbReference>
<gene>
    <name evidence="5" type="ORF">ACH50_11645</name>
</gene>
<dbReference type="RefSeq" id="WP_048888014.1">
    <property type="nucleotide sequence ID" value="NZ_LFEJ01000014.1"/>
</dbReference>
<dbReference type="SMART" id="SM00869">
    <property type="entry name" value="Autotransporter"/>
    <property type="match status" value="1"/>
</dbReference>
<dbReference type="Gene3D" id="2.160.20.20">
    <property type="match status" value="1"/>
</dbReference>
<dbReference type="SUPFAM" id="SSF103515">
    <property type="entry name" value="Autotransporter"/>
    <property type="match status" value="1"/>
</dbReference>
<dbReference type="Pfam" id="PF18883">
    <property type="entry name" value="AC_1"/>
    <property type="match status" value="1"/>
</dbReference>
<keyword evidence="1 3" id="KW-0732">Signal</keyword>
<dbReference type="CDD" id="cd01344">
    <property type="entry name" value="PL2_Passenger_AT"/>
    <property type="match status" value="1"/>
</dbReference>
<dbReference type="PATRIC" id="fig|1656095.3.peg.1364"/>
<dbReference type="InterPro" id="IPR006315">
    <property type="entry name" value="OM_autotransptr_brl_dom"/>
</dbReference>
<dbReference type="STRING" id="1121863.GCA_000621185_02099"/>
<feature type="region of interest" description="Disordered" evidence="2">
    <location>
        <begin position="486"/>
        <end position="527"/>
    </location>
</feature>
<dbReference type="GO" id="GO:0019867">
    <property type="term" value="C:outer membrane"/>
    <property type="evidence" value="ECO:0007669"/>
    <property type="project" value="InterPro"/>
</dbReference>
<feature type="chain" id="PRO_5005311025" evidence="3">
    <location>
        <begin position="19"/>
        <end position="836"/>
    </location>
</feature>
<dbReference type="Pfam" id="PF12951">
    <property type="entry name" value="PATR"/>
    <property type="match status" value="1"/>
</dbReference>
<dbReference type="InterPro" id="IPR036709">
    <property type="entry name" value="Autotransporte_beta_dom_sf"/>
</dbReference>
<dbReference type="NCBIfam" id="TIGR01414">
    <property type="entry name" value="autotrans_barl"/>
    <property type="match status" value="1"/>
</dbReference>
<dbReference type="Gene3D" id="2.40.128.130">
    <property type="entry name" value="Autotransporter beta-domain"/>
    <property type="match status" value="1"/>
</dbReference>